<dbReference type="EMBL" id="JBIUYY010000003">
    <property type="protein sequence ID" value="MFJ2821164.1"/>
    <property type="molecule type" value="Genomic_DNA"/>
</dbReference>
<feature type="domain" description="Subtilisin inhibitor" evidence="10">
    <location>
        <begin position="41"/>
        <end position="133"/>
    </location>
</feature>
<dbReference type="Gene3D" id="3.30.350.10">
    <property type="entry name" value="Subtilisin inhibitor-like"/>
    <property type="match status" value="1"/>
</dbReference>
<feature type="chain" id="PRO_5047110310" evidence="9">
    <location>
        <begin position="25"/>
        <end position="147"/>
    </location>
</feature>
<evidence type="ECO:0000256" key="6">
    <source>
        <dbReference type="ARBA" id="ARBA00022900"/>
    </source>
</evidence>
<dbReference type="InterPro" id="IPR023549">
    <property type="entry name" value="Subtilisin_inhibitor"/>
</dbReference>
<comment type="subunit">
    <text evidence="3">Homodimer.</text>
</comment>
<evidence type="ECO:0000313" key="12">
    <source>
        <dbReference type="Proteomes" id="UP001617351"/>
    </source>
</evidence>
<evidence type="ECO:0000256" key="2">
    <source>
        <dbReference type="ARBA" id="ARBA00010472"/>
    </source>
</evidence>
<dbReference type="RefSeq" id="WP_189810095.1">
    <property type="nucleotide sequence ID" value="NZ_BMTY01000011.1"/>
</dbReference>
<name>A0ABW8ED53_STRT5</name>
<keyword evidence="7" id="KW-1015">Disulfide bond</keyword>
<keyword evidence="6 8" id="KW-0722">Serine protease inhibitor</keyword>
<keyword evidence="9" id="KW-0732">Signal</keyword>
<evidence type="ECO:0000256" key="7">
    <source>
        <dbReference type="ARBA" id="ARBA00023157"/>
    </source>
</evidence>
<sequence length="147" mass="15385">MRSIARSLGLGSAAMALTAFTALAWPGAADAAPTGTESMYAPSALVLSVIAGEDPAYGTVQRAVTLSCAPKARGTHPSPGRACADMRRHAADLDRIAEPGPGVDCTREWNPLTVTAEGVWQGRKFSYAHTYANPCGLYHTSSTLFAF</sequence>
<gene>
    <name evidence="11" type="ORF">ACIO7M_08635</name>
</gene>
<evidence type="ECO:0000256" key="8">
    <source>
        <dbReference type="RuleBase" id="RU003471"/>
    </source>
</evidence>
<keyword evidence="5 8" id="KW-0646">Protease inhibitor</keyword>
<evidence type="ECO:0000256" key="3">
    <source>
        <dbReference type="ARBA" id="ARBA00011738"/>
    </source>
</evidence>
<accession>A0ABW8ED53</accession>
<evidence type="ECO:0000256" key="1">
    <source>
        <dbReference type="ARBA" id="ARBA00004613"/>
    </source>
</evidence>
<dbReference type="InterPro" id="IPR000691">
    <property type="entry name" value="Prot_inh_I16_SSI"/>
</dbReference>
<protein>
    <submittedName>
        <fullName evidence="11">SSI family serine proteinase inhibitor</fullName>
    </submittedName>
</protein>
<dbReference type="SUPFAM" id="SSF55399">
    <property type="entry name" value="Subtilisin inhibitor"/>
    <property type="match status" value="1"/>
</dbReference>
<evidence type="ECO:0000259" key="10">
    <source>
        <dbReference type="Pfam" id="PF00720"/>
    </source>
</evidence>
<dbReference type="InterPro" id="IPR036819">
    <property type="entry name" value="Subtilisin_inhibitor-like_sf"/>
</dbReference>
<comment type="caution">
    <text evidence="11">The sequence shown here is derived from an EMBL/GenBank/DDBJ whole genome shotgun (WGS) entry which is preliminary data.</text>
</comment>
<evidence type="ECO:0000313" key="11">
    <source>
        <dbReference type="EMBL" id="MFJ2821164.1"/>
    </source>
</evidence>
<proteinExistence type="inferred from homology"/>
<comment type="subcellular location">
    <subcellularLocation>
        <location evidence="1">Secreted</location>
    </subcellularLocation>
</comment>
<dbReference type="PRINTS" id="PR00294">
    <property type="entry name" value="SSBTLNINHBTR"/>
</dbReference>
<keyword evidence="4" id="KW-0964">Secreted</keyword>
<feature type="signal peptide" evidence="9">
    <location>
        <begin position="1"/>
        <end position="24"/>
    </location>
</feature>
<organism evidence="11 12">
    <name type="scientific">Streptomyces toxytricini</name>
    <name type="common">Actinomyces toxytricini</name>
    <dbReference type="NCBI Taxonomy" id="67369"/>
    <lineage>
        <taxon>Bacteria</taxon>
        <taxon>Bacillati</taxon>
        <taxon>Actinomycetota</taxon>
        <taxon>Actinomycetes</taxon>
        <taxon>Kitasatosporales</taxon>
        <taxon>Streptomycetaceae</taxon>
        <taxon>Streptomyces</taxon>
    </lineage>
</organism>
<keyword evidence="12" id="KW-1185">Reference proteome</keyword>
<evidence type="ECO:0000256" key="9">
    <source>
        <dbReference type="SAM" id="SignalP"/>
    </source>
</evidence>
<dbReference type="Proteomes" id="UP001617351">
    <property type="component" value="Unassembled WGS sequence"/>
</dbReference>
<evidence type="ECO:0000256" key="5">
    <source>
        <dbReference type="ARBA" id="ARBA00022690"/>
    </source>
</evidence>
<comment type="similarity">
    <text evidence="2 8">Belongs to the protease inhibitor I16 (SSI) family.</text>
</comment>
<reference evidence="11 12" key="1">
    <citation type="submission" date="2024-10" db="EMBL/GenBank/DDBJ databases">
        <title>The Natural Products Discovery Center: Release of the First 8490 Sequenced Strains for Exploring Actinobacteria Biosynthetic Diversity.</title>
        <authorList>
            <person name="Kalkreuter E."/>
            <person name="Kautsar S.A."/>
            <person name="Yang D."/>
            <person name="Bader C.D."/>
            <person name="Teijaro C.N."/>
            <person name="Fluegel L."/>
            <person name="Davis C.M."/>
            <person name="Simpson J.R."/>
            <person name="Lauterbach L."/>
            <person name="Steele A.D."/>
            <person name="Gui C."/>
            <person name="Meng S."/>
            <person name="Li G."/>
            <person name="Viehrig K."/>
            <person name="Ye F."/>
            <person name="Su P."/>
            <person name="Kiefer A.F."/>
            <person name="Nichols A."/>
            <person name="Cepeda A.J."/>
            <person name="Yan W."/>
            <person name="Fan B."/>
            <person name="Jiang Y."/>
            <person name="Adhikari A."/>
            <person name="Zheng C.-J."/>
            <person name="Schuster L."/>
            <person name="Cowan T.M."/>
            <person name="Smanski M.J."/>
            <person name="Chevrette M.G."/>
            <person name="De Carvalho L.P.S."/>
            <person name="Shen B."/>
        </authorList>
    </citation>
    <scope>NUCLEOTIDE SEQUENCE [LARGE SCALE GENOMIC DNA]</scope>
    <source>
        <strain evidence="11 12">NPDC087220</strain>
    </source>
</reference>
<dbReference type="Pfam" id="PF00720">
    <property type="entry name" value="SSI"/>
    <property type="match status" value="1"/>
</dbReference>
<evidence type="ECO:0000256" key="4">
    <source>
        <dbReference type="ARBA" id="ARBA00022525"/>
    </source>
</evidence>